<dbReference type="Proteomes" id="UP000177987">
    <property type="component" value="Unassembled WGS sequence"/>
</dbReference>
<gene>
    <name evidence="1" type="ORF">A2937_03365</name>
</gene>
<protein>
    <submittedName>
        <fullName evidence="1">Uncharacterized protein</fullName>
    </submittedName>
</protein>
<proteinExistence type="predicted"/>
<evidence type="ECO:0000313" key="2">
    <source>
        <dbReference type="Proteomes" id="UP000177987"/>
    </source>
</evidence>
<evidence type="ECO:0000313" key="1">
    <source>
        <dbReference type="EMBL" id="OHA84264.1"/>
    </source>
</evidence>
<name>A0A1G2SH28_9BACT</name>
<dbReference type="EMBL" id="MHUW01000003">
    <property type="protein sequence ID" value="OHA84264.1"/>
    <property type="molecule type" value="Genomic_DNA"/>
</dbReference>
<dbReference type="AlphaFoldDB" id="A0A1G2SH28"/>
<reference evidence="1 2" key="1">
    <citation type="journal article" date="2016" name="Nat. Commun.">
        <title>Thousands of microbial genomes shed light on interconnected biogeochemical processes in an aquifer system.</title>
        <authorList>
            <person name="Anantharaman K."/>
            <person name="Brown C.T."/>
            <person name="Hug L.A."/>
            <person name="Sharon I."/>
            <person name="Castelle C.J."/>
            <person name="Probst A.J."/>
            <person name="Thomas B.C."/>
            <person name="Singh A."/>
            <person name="Wilkins M.J."/>
            <person name="Karaoz U."/>
            <person name="Brodie E.L."/>
            <person name="Williams K.H."/>
            <person name="Hubbard S.S."/>
            <person name="Banfield J.F."/>
        </authorList>
    </citation>
    <scope>NUCLEOTIDE SEQUENCE [LARGE SCALE GENOMIC DNA]</scope>
</reference>
<comment type="caution">
    <text evidence="1">The sequence shown here is derived from an EMBL/GenBank/DDBJ whole genome shotgun (WGS) entry which is preliminary data.</text>
</comment>
<dbReference type="STRING" id="1802727.A2937_03365"/>
<sequence>MKHIPNFSEEDIKGISQAVKEMVEKATPLPGNKCHDCEGEVVKKAQSLLRGKFGYAVPECRNCGRTYLYAENVRSGGTEEFLDLLNKPYF</sequence>
<accession>A0A1G2SH28</accession>
<organism evidence="1 2">
    <name type="scientific">Candidatus Yonathbacteria bacterium RIFCSPLOWO2_01_FULL_47_33b</name>
    <dbReference type="NCBI Taxonomy" id="1802727"/>
    <lineage>
        <taxon>Bacteria</taxon>
        <taxon>Candidatus Yonathiibacteriota</taxon>
    </lineage>
</organism>